<keyword evidence="3" id="KW-1185">Reference proteome</keyword>
<evidence type="ECO:0000313" key="3">
    <source>
        <dbReference type="Proteomes" id="UP001328107"/>
    </source>
</evidence>
<accession>A0AAN5D9K3</accession>
<name>A0AAN5D9K3_9BILA</name>
<dbReference type="AlphaFoldDB" id="A0AAN5D9K3"/>
<dbReference type="GO" id="GO:0005634">
    <property type="term" value="C:nucleus"/>
    <property type="evidence" value="ECO:0007669"/>
    <property type="project" value="TreeGrafter"/>
</dbReference>
<proteinExistence type="predicted"/>
<evidence type="ECO:0000313" key="2">
    <source>
        <dbReference type="EMBL" id="GMR58105.1"/>
    </source>
</evidence>
<dbReference type="InterPro" id="IPR050341">
    <property type="entry name" value="PP1_catalytic_subunit"/>
</dbReference>
<organism evidence="2 3">
    <name type="scientific">Pristionchus mayeri</name>
    <dbReference type="NCBI Taxonomy" id="1317129"/>
    <lineage>
        <taxon>Eukaryota</taxon>
        <taxon>Metazoa</taxon>
        <taxon>Ecdysozoa</taxon>
        <taxon>Nematoda</taxon>
        <taxon>Chromadorea</taxon>
        <taxon>Rhabditida</taxon>
        <taxon>Rhabditina</taxon>
        <taxon>Diplogasteromorpha</taxon>
        <taxon>Diplogasteroidea</taxon>
        <taxon>Neodiplogasteridae</taxon>
        <taxon>Pristionchus</taxon>
    </lineage>
</organism>
<dbReference type="PANTHER" id="PTHR11668:SF491">
    <property type="entry name" value="SERINE_THREONINE-PROTEIN PHOSPHATASE"/>
    <property type="match status" value="1"/>
</dbReference>
<protein>
    <recommendedName>
        <fullName evidence="1">Serine/threonine specific protein phosphatases domain-containing protein</fullName>
    </recommendedName>
</protein>
<dbReference type="Pfam" id="PF00149">
    <property type="entry name" value="Metallophos"/>
    <property type="match status" value="1"/>
</dbReference>
<dbReference type="InterPro" id="IPR006186">
    <property type="entry name" value="Ser/Thr-sp_prot-phosphatase"/>
</dbReference>
<dbReference type="GO" id="GO:0005737">
    <property type="term" value="C:cytoplasm"/>
    <property type="evidence" value="ECO:0007669"/>
    <property type="project" value="TreeGrafter"/>
</dbReference>
<dbReference type="SUPFAM" id="SSF56300">
    <property type="entry name" value="Metallo-dependent phosphatases"/>
    <property type="match status" value="1"/>
</dbReference>
<comment type="caution">
    <text evidence="2">The sequence shown here is derived from an EMBL/GenBank/DDBJ whole genome shotgun (WGS) entry which is preliminary data.</text>
</comment>
<feature type="non-terminal residue" evidence="2">
    <location>
        <position position="130"/>
    </location>
</feature>
<gene>
    <name evidence="2" type="ORF">PMAYCL1PPCAC_28300</name>
</gene>
<dbReference type="PRINTS" id="PR00114">
    <property type="entry name" value="STPHPHTASE"/>
</dbReference>
<sequence>MHGGISPSLNSLDDIRKLQRPITKPKGLAQDMLWADPSHGVDGFKPNSLRSVSVNFGEREVQERLKKLGVSKLFRAHQVVQWGWEAFANGSVVTVFSASRYQEESSNCGAVLEVRKNLGISVHMVSESDI</sequence>
<dbReference type="SMART" id="SM00156">
    <property type="entry name" value="PP2Ac"/>
    <property type="match status" value="1"/>
</dbReference>
<reference evidence="3" key="1">
    <citation type="submission" date="2022-10" db="EMBL/GenBank/DDBJ databases">
        <title>Genome assembly of Pristionchus species.</title>
        <authorList>
            <person name="Yoshida K."/>
            <person name="Sommer R.J."/>
        </authorList>
    </citation>
    <scope>NUCLEOTIDE SEQUENCE [LARGE SCALE GENOMIC DNA]</scope>
    <source>
        <strain evidence="3">RS5460</strain>
    </source>
</reference>
<dbReference type="PANTHER" id="PTHR11668">
    <property type="entry name" value="SERINE/THREONINE PROTEIN PHOSPHATASE"/>
    <property type="match status" value="1"/>
</dbReference>
<dbReference type="GO" id="GO:0004722">
    <property type="term" value="F:protein serine/threonine phosphatase activity"/>
    <property type="evidence" value="ECO:0007669"/>
    <property type="project" value="TreeGrafter"/>
</dbReference>
<dbReference type="InterPro" id="IPR029052">
    <property type="entry name" value="Metallo-depent_PP-like"/>
</dbReference>
<dbReference type="InterPro" id="IPR004843">
    <property type="entry name" value="Calcineurin-like_PHP"/>
</dbReference>
<dbReference type="Proteomes" id="UP001328107">
    <property type="component" value="Unassembled WGS sequence"/>
</dbReference>
<dbReference type="Gene3D" id="3.60.21.10">
    <property type="match status" value="1"/>
</dbReference>
<evidence type="ECO:0000259" key="1">
    <source>
        <dbReference type="SMART" id="SM00156"/>
    </source>
</evidence>
<feature type="domain" description="Serine/threonine specific protein phosphatases" evidence="1">
    <location>
        <begin position="1"/>
        <end position="129"/>
    </location>
</feature>
<dbReference type="EMBL" id="BTRK01000006">
    <property type="protein sequence ID" value="GMR58105.1"/>
    <property type="molecule type" value="Genomic_DNA"/>
</dbReference>